<protein>
    <submittedName>
        <fullName evidence="1">Uncharacterized protein</fullName>
    </submittedName>
</protein>
<organism evidence="1 2">
    <name type="scientific">Sphingomonas natans</name>
    <dbReference type="NCBI Taxonomy" id="3063330"/>
    <lineage>
        <taxon>Bacteria</taxon>
        <taxon>Pseudomonadati</taxon>
        <taxon>Pseudomonadota</taxon>
        <taxon>Alphaproteobacteria</taxon>
        <taxon>Sphingomonadales</taxon>
        <taxon>Sphingomonadaceae</taxon>
        <taxon>Sphingomonas</taxon>
    </lineage>
</organism>
<evidence type="ECO:0000313" key="2">
    <source>
        <dbReference type="Proteomes" id="UP001169764"/>
    </source>
</evidence>
<dbReference type="RefSeq" id="WP_303545793.1">
    <property type="nucleotide sequence ID" value="NZ_JAUOTP010000010.1"/>
</dbReference>
<sequence>MIAAGNRPPSARSGRPGAREELIAALAARGGEESDVRALPSRNWASATFSGARHRLEICLPSAAAVAAFEDGLADAQFALRGHLVADIVVAGRRAAGAGTLLEIEALTIEES</sequence>
<proteinExistence type="predicted"/>
<keyword evidence="2" id="KW-1185">Reference proteome</keyword>
<evidence type="ECO:0000313" key="1">
    <source>
        <dbReference type="EMBL" id="MDO6416355.1"/>
    </source>
</evidence>
<dbReference type="EMBL" id="JAUOTP010000010">
    <property type="protein sequence ID" value="MDO6416355.1"/>
    <property type="molecule type" value="Genomic_DNA"/>
</dbReference>
<gene>
    <name evidence="1" type="ORF">Q4F19_18360</name>
</gene>
<name>A0ABT8YFD1_9SPHN</name>
<dbReference type="Proteomes" id="UP001169764">
    <property type="component" value="Unassembled WGS sequence"/>
</dbReference>
<reference evidence="1" key="1">
    <citation type="submission" date="2023-07" db="EMBL/GenBank/DDBJ databases">
        <authorList>
            <person name="Kim M."/>
        </authorList>
    </citation>
    <scope>NUCLEOTIDE SEQUENCE</scope>
    <source>
        <strain evidence="1">BIUV-7</strain>
    </source>
</reference>
<accession>A0ABT8YFD1</accession>
<comment type="caution">
    <text evidence="1">The sequence shown here is derived from an EMBL/GenBank/DDBJ whole genome shotgun (WGS) entry which is preliminary data.</text>
</comment>